<name>A0A1V4T3B3_9GAMM</name>
<dbReference type="STRING" id="64969.SAMN02745127_02798"/>
<dbReference type="NCBIfam" id="TIGR02811">
    <property type="entry name" value="formate_TAT"/>
    <property type="match status" value="1"/>
</dbReference>
<dbReference type="InterPro" id="IPR019546">
    <property type="entry name" value="TAT_signal_bac_arc"/>
</dbReference>
<dbReference type="PIRSF" id="PIRSF036704">
    <property type="entry name" value="UCP036704"/>
    <property type="match status" value="1"/>
</dbReference>
<dbReference type="Proteomes" id="UP000191418">
    <property type="component" value="Unassembled WGS sequence"/>
</dbReference>
<evidence type="ECO:0000256" key="1">
    <source>
        <dbReference type="ARBA" id="ARBA00022729"/>
    </source>
</evidence>
<reference evidence="2 3" key="1">
    <citation type="submission" date="2017-01" db="EMBL/GenBank/DDBJ databases">
        <title>Genome Sequencing of a Marine Spirillum, Oceanospirillum multiglobuliferum ATCC 33336, from Japan.</title>
        <authorList>
            <person name="Carney J.G."/>
            <person name="Trachtenberg A.M."/>
            <person name="Rheaume B.A."/>
            <person name="Linnane J.D."/>
            <person name="Pitts N.L."/>
            <person name="Mykles D.L."/>
            <person name="Maclea K.S."/>
        </authorList>
    </citation>
    <scope>NUCLEOTIDE SEQUENCE [LARGE SCALE GENOMIC DNA]</scope>
    <source>
        <strain evidence="2 3">ATCC 33336</strain>
    </source>
</reference>
<gene>
    <name evidence="2" type="ORF">BTE48_14415</name>
</gene>
<evidence type="ECO:0008006" key="4">
    <source>
        <dbReference type="Google" id="ProtNLM"/>
    </source>
</evidence>
<comment type="caution">
    <text evidence="2">The sequence shown here is derived from an EMBL/GenBank/DDBJ whole genome shotgun (WGS) entry which is preliminary data.</text>
</comment>
<evidence type="ECO:0000313" key="2">
    <source>
        <dbReference type="EMBL" id="OPX54430.1"/>
    </source>
</evidence>
<proteinExistence type="predicted"/>
<sequence>MKPDESLLTSRRGFLKVLTAGGAAAGLLTMASTEVLADAPKLNQPQSKPKAGYHETDHIRSYYDSLR</sequence>
<accession>A0A1V4T3B3</accession>
<dbReference type="InterPro" id="IPR014177">
    <property type="entry name" value="Formate_DH_TAT-contain"/>
</dbReference>
<keyword evidence="1" id="KW-0732">Signal</keyword>
<protein>
    <recommendedName>
        <fullName evidence="4">Formate dehydrogenase</fullName>
    </recommendedName>
</protein>
<evidence type="ECO:0000313" key="3">
    <source>
        <dbReference type="Proteomes" id="UP000191418"/>
    </source>
</evidence>
<dbReference type="NCBIfam" id="TIGR01409">
    <property type="entry name" value="TAT_signal_seq"/>
    <property type="match status" value="1"/>
</dbReference>
<organism evidence="2 3">
    <name type="scientific">Oceanospirillum multiglobuliferum</name>
    <dbReference type="NCBI Taxonomy" id="64969"/>
    <lineage>
        <taxon>Bacteria</taxon>
        <taxon>Pseudomonadati</taxon>
        <taxon>Pseudomonadota</taxon>
        <taxon>Gammaproteobacteria</taxon>
        <taxon>Oceanospirillales</taxon>
        <taxon>Oceanospirillaceae</taxon>
        <taxon>Oceanospirillum</taxon>
    </lineage>
</organism>
<dbReference type="AlphaFoldDB" id="A0A1V4T3B3"/>
<dbReference type="EMBL" id="MTSM01000026">
    <property type="protein sequence ID" value="OPX54430.1"/>
    <property type="molecule type" value="Genomic_DNA"/>
</dbReference>
<dbReference type="InterPro" id="IPR006311">
    <property type="entry name" value="TAT_signal"/>
</dbReference>
<keyword evidence="3" id="KW-1185">Reference proteome</keyword>
<dbReference type="PROSITE" id="PS51318">
    <property type="entry name" value="TAT"/>
    <property type="match status" value="1"/>
</dbReference>